<keyword evidence="1" id="KW-0614">Plasmid</keyword>
<geneLocation type="plasmid" evidence="1 2">
    <name>pTT6-1</name>
</geneLocation>
<name>A0ABX7BJS9_9PROT</name>
<protein>
    <submittedName>
        <fullName evidence="1">Uncharacterized protein</fullName>
    </submittedName>
</protein>
<sequence length="165" mass="18071">MPCSLTRTQRWILADCTRVALTGWLLTDPAVERKARRLASTATTLFGLQFGRFVDLAMAEFGAGYQPGSILPGVRFPLSIEEAAALANDIELELATDDQLHAAGLIAAHSPFGQPEVCSRDWRTYVAMLAALGLSIDDETRGWRDLVRERLRSFRHAVSGPDAAD</sequence>
<accession>A0ABX7BJS9</accession>
<organism evidence="1 2">
    <name type="scientific">Skermanella cutis</name>
    <dbReference type="NCBI Taxonomy" id="2775420"/>
    <lineage>
        <taxon>Bacteria</taxon>
        <taxon>Pseudomonadati</taxon>
        <taxon>Pseudomonadota</taxon>
        <taxon>Alphaproteobacteria</taxon>
        <taxon>Rhodospirillales</taxon>
        <taxon>Azospirillaceae</taxon>
        <taxon>Skermanella</taxon>
    </lineage>
</organism>
<dbReference type="EMBL" id="CP067421">
    <property type="protein sequence ID" value="QQP92732.1"/>
    <property type="molecule type" value="Genomic_DNA"/>
</dbReference>
<gene>
    <name evidence="1" type="ORF">IGS68_30180</name>
</gene>
<reference evidence="1" key="1">
    <citation type="submission" date="2021-02" db="EMBL/GenBank/DDBJ databases">
        <title>Skermanella TT6 skin isolate.</title>
        <authorList>
            <person name="Lee K."/>
            <person name="Ganzorig M."/>
        </authorList>
    </citation>
    <scope>NUCLEOTIDE SEQUENCE</scope>
    <source>
        <strain evidence="1">TT6</strain>
    </source>
</reference>
<evidence type="ECO:0000313" key="2">
    <source>
        <dbReference type="Proteomes" id="UP000595197"/>
    </source>
</evidence>
<evidence type="ECO:0000313" key="1">
    <source>
        <dbReference type="EMBL" id="QQP92732.1"/>
    </source>
</evidence>
<dbReference type="Proteomes" id="UP000595197">
    <property type="component" value="Plasmid pTT6-1"/>
</dbReference>
<keyword evidence="2" id="KW-1185">Reference proteome</keyword>
<dbReference type="RefSeq" id="WP_201081869.1">
    <property type="nucleotide sequence ID" value="NZ_CP067421.1"/>
</dbReference>
<proteinExistence type="predicted"/>